<keyword evidence="3" id="KW-1185">Reference proteome</keyword>
<dbReference type="KEGG" id="smas:HUE87_02710"/>
<organism evidence="2 3">
    <name type="scientific">Candidatus Sulfurimonas marisnigri</name>
    <dbReference type="NCBI Taxonomy" id="2740405"/>
    <lineage>
        <taxon>Bacteria</taxon>
        <taxon>Pseudomonadati</taxon>
        <taxon>Campylobacterota</taxon>
        <taxon>Epsilonproteobacteria</taxon>
        <taxon>Campylobacterales</taxon>
        <taxon>Sulfurimonadaceae</taxon>
        <taxon>Sulfurimonas</taxon>
    </lineage>
</organism>
<evidence type="ECO:0000313" key="2">
    <source>
        <dbReference type="EMBL" id="QOY55169.1"/>
    </source>
</evidence>
<sequence>MSQNSKHTRSENLTDELIEKIVKILDGWSGKLTWDKLIDEIEFRTKNKYTRQTLGKHQRIKDAYNLTKDRVSTTIKELPNMSAEVAALIQKVKRLEAENDRLNFENEALLAQFARWAYNAHSKGVTKEMLDKPLTPVDRGKTKQ</sequence>
<protein>
    <submittedName>
        <fullName evidence="2">Uncharacterized protein</fullName>
    </submittedName>
</protein>
<proteinExistence type="predicted"/>
<dbReference type="EMBL" id="CP054493">
    <property type="protein sequence ID" value="QOY55169.1"/>
    <property type="molecule type" value="Genomic_DNA"/>
</dbReference>
<feature type="coiled-coil region" evidence="1">
    <location>
        <begin position="78"/>
        <end position="112"/>
    </location>
</feature>
<reference evidence="2 3" key="1">
    <citation type="submission" date="2020-05" db="EMBL/GenBank/DDBJ databases">
        <title>Sulfurimonas marisnigri, sp. nov., and Sulfurimonas baltica, sp. nov., manganese oxide reducing chemolithoautotrophs of the class Epsilonproteobacteria isolated from the pelagic redoxclines of the Black and Baltic Seas and emended description of the genus Sulfurimonas.</title>
        <authorList>
            <person name="Henkel J.V."/>
            <person name="Laudan C."/>
            <person name="Werner J."/>
            <person name="Neu T."/>
            <person name="Plewe S."/>
            <person name="Sproer C."/>
            <person name="Bunk B."/>
            <person name="Schulz-Vogt H.N."/>
        </authorList>
    </citation>
    <scope>NUCLEOTIDE SEQUENCE [LARGE SCALE GENOMIC DNA]</scope>
    <source>
        <strain evidence="2 3">SoZ1</strain>
    </source>
</reference>
<evidence type="ECO:0000313" key="3">
    <source>
        <dbReference type="Proteomes" id="UP000593836"/>
    </source>
</evidence>
<accession>A0A7S7RR03</accession>
<name>A0A7S7RR03_9BACT</name>
<dbReference type="AlphaFoldDB" id="A0A7S7RR03"/>
<keyword evidence="1" id="KW-0175">Coiled coil</keyword>
<dbReference type="Proteomes" id="UP000593836">
    <property type="component" value="Chromosome"/>
</dbReference>
<evidence type="ECO:0000256" key="1">
    <source>
        <dbReference type="SAM" id="Coils"/>
    </source>
</evidence>
<dbReference type="RefSeq" id="WP_194367211.1">
    <property type="nucleotide sequence ID" value="NZ_CP054493.1"/>
</dbReference>
<gene>
    <name evidence="2" type="ORF">HUE87_02710</name>
</gene>